<feature type="compositionally biased region" description="Polar residues" evidence="1">
    <location>
        <begin position="243"/>
        <end position="253"/>
    </location>
</feature>
<proteinExistence type="predicted"/>
<dbReference type="InterPro" id="IPR013087">
    <property type="entry name" value="Znf_C2H2_type"/>
</dbReference>
<gene>
    <name evidence="2" type="ORF">BD310DRAFT_106600</name>
</gene>
<name>A0A4Q9PJ02_9APHY</name>
<accession>A0A4Q9PJ02</accession>
<dbReference type="EMBL" id="ML145198">
    <property type="protein sequence ID" value="TBU54045.1"/>
    <property type="molecule type" value="Genomic_DNA"/>
</dbReference>
<reference evidence="2 3" key="1">
    <citation type="submission" date="2019-01" db="EMBL/GenBank/DDBJ databases">
        <title>Draft genome sequences of three monokaryotic isolates of the white-rot basidiomycete fungus Dichomitus squalens.</title>
        <authorList>
            <consortium name="DOE Joint Genome Institute"/>
            <person name="Lopez S.C."/>
            <person name="Andreopoulos B."/>
            <person name="Pangilinan J."/>
            <person name="Lipzen A."/>
            <person name="Riley R."/>
            <person name="Ahrendt S."/>
            <person name="Ng V."/>
            <person name="Barry K."/>
            <person name="Daum C."/>
            <person name="Grigoriev I.V."/>
            <person name="Hilden K.S."/>
            <person name="Makela M.R."/>
            <person name="de Vries R.P."/>
        </authorList>
    </citation>
    <scope>NUCLEOTIDE SEQUENCE [LARGE SCALE GENOMIC DNA]</scope>
    <source>
        <strain evidence="2 3">CBS 464.89</strain>
    </source>
</reference>
<keyword evidence="3" id="KW-1185">Reference proteome</keyword>
<feature type="compositionally biased region" description="Basic and acidic residues" evidence="1">
    <location>
        <begin position="232"/>
        <end position="242"/>
    </location>
</feature>
<organism evidence="2 3">
    <name type="scientific">Dichomitus squalens</name>
    <dbReference type="NCBI Taxonomy" id="114155"/>
    <lineage>
        <taxon>Eukaryota</taxon>
        <taxon>Fungi</taxon>
        <taxon>Dikarya</taxon>
        <taxon>Basidiomycota</taxon>
        <taxon>Agaricomycotina</taxon>
        <taxon>Agaricomycetes</taxon>
        <taxon>Polyporales</taxon>
        <taxon>Polyporaceae</taxon>
        <taxon>Dichomitus</taxon>
    </lineage>
</organism>
<evidence type="ECO:0000313" key="3">
    <source>
        <dbReference type="Proteomes" id="UP000292082"/>
    </source>
</evidence>
<dbReference type="AlphaFoldDB" id="A0A4Q9PJ02"/>
<protein>
    <submittedName>
        <fullName evidence="2">Uncharacterized protein</fullName>
    </submittedName>
</protein>
<evidence type="ECO:0000313" key="2">
    <source>
        <dbReference type="EMBL" id="TBU54045.1"/>
    </source>
</evidence>
<feature type="region of interest" description="Disordered" evidence="1">
    <location>
        <begin position="232"/>
        <end position="253"/>
    </location>
</feature>
<sequence length="398" mass="43123">MFVNIALNGGIAAFTPSNSTTQSPSLAPTSGFDDAKDDELAYKEALEWLDSLPLQTRSIGGVCSDLSFSPQGVATYDTPQYEQYYCGMNIASPCPALSTPESGLGSPAGVASVSLSTPESVYSIPYFAPGEAPCHSSIRSFSPATIPWGPSTAIVTGASSGCDVTRYTHATTRLAVPSRISPFPAVPAQAQQYGLQLALHQQEPRHHAHAHGSGTLSFSKLRAGAPYESRRRAFPDASKSDHQANGTSDNFKLEGQGSTIQLCSPPRPPITQSVPCPICSKLYNRELDMVRHLKSVHKKVTRYICWGVPMSDAHKYNIHGSARHFECRGVVMIGGCGGTFCRKDVYMRHLNRSRGRCVGDPRAPYHPGNAEETQGQPRTRKQPVKRVRKQHRLRAVSA</sequence>
<dbReference type="Proteomes" id="UP000292082">
    <property type="component" value="Unassembled WGS sequence"/>
</dbReference>
<feature type="compositionally biased region" description="Basic residues" evidence="1">
    <location>
        <begin position="378"/>
        <end position="398"/>
    </location>
</feature>
<evidence type="ECO:0000256" key="1">
    <source>
        <dbReference type="SAM" id="MobiDB-lite"/>
    </source>
</evidence>
<feature type="region of interest" description="Disordered" evidence="1">
    <location>
        <begin position="357"/>
        <end position="398"/>
    </location>
</feature>
<dbReference type="PROSITE" id="PS00028">
    <property type="entry name" value="ZINC_FINGER_C2H2_1"/>
    <property type="match status" value="1"/>
</dbReference>